<protein>
    <submittedName>
        <fullName evidence="1">Uncharacterized protein</fullName>
    </submittedName>
</protein>
<evidence type="ECO:0000313" key="1">
    <source>
        <dbReference type="EMBL" id="MBK1884788.1"/>
    </source>
</evidence>
<reference evidence="1" key="1">
    <citation type="submission" date="2021-01" db="EMBL/GenBank/DDBJ databases">
        <title>Modified the classification status of verrucomicrobia.</title>
        <authorList>
            <person name="Feng X."/>
        </authorList>
    </citation>
    <scope>NUCLEOTIDE SEQUENCE</scope>
    <source>
        <strain evidence="1">KCTC 22041</strain>
    </source>
</reference>
<comment type="caution">
    <text evidence="1">The sequence shown here is derived from an EMBL/GenBank/DDBJ whole genome shotgun (WGS) entry which is preliminary data.</text>
</comment>
<sequence>LVQTGGTLNCPRYLAIGSATGTGMASFLSGNAVIGASDNAYRIIVGDGSGATAIANLGTMAGGDATITHYSTTGLYVGSGSPGTFNLNSGTLSLGGPIRQGTYLGTVNLNGATIVAMSDGINIMNDTVDGVVVYKKGITIDTGANNVVISSDIGGFTGNGVYIEGGKLTVADGGSGYLGAPFVTIASTSGTGASAIATLSDGSVNELLFTCPGDGYNAGDVLTFTFQGGGTDTPAPEFTYTLTAADLQANAEGQFIKIGSGTLTTQAESLQDYPGDTLVKEGTFAANGLFGDSAIIVSPGATLTGNLDSYGPVVIEGEGTFNPGDSTGSAMSTASLTLEAGSEMGIDIADWDGTAGTSYDTTTFDSLVINATTTDKLTIRLDIAATTVPTESQQFVIATAANGISGLTADNWTIVENGPTASSNWSLSATATQLILTYTPGESTGDGYDDWVATYPGLADTDPSADPDGDGIANLLEYVLGTDPSQASSGVLPTVEETAEGMAFSFVRSTDAKDSTTQVLQTSTDLINWTDTEIPSATSGNVEITS</sequence>
<dbReference type="SUPFAM" id="SSF51126">
    <property type="entry name" value="Pectin lyase-like"/>
    <property type="match status" value="1"/>
</dbReference>
<keyword evidence="2" id="KW-1185">Reference proteome</keyword>
<organism evidence="1 2">
    <name type="scientific">Luteolibacter pohnpeiensis</name>
    <dbReference type="NCBI Taxonomy" id="454153"/>
    <lineage>
        <taxon>Bacteria</taxon>
        <taxon>Pseudomonadati</taxon>
        <taxon>Verrucomicrobiota</taxon>
        <taxon>Verrucomicrobiia</taxon>
        <taxon>Verrucomicrobiales</taxon>
        <taxon>Verrucomicrobiaceae</taxon>
        <taxon>Luteolibacter</taxon>
    </lineage>
</organism>
<gene>
    <name evidence="1" type="ORF">JIN85_20430</name>
</gene>
<dbReference type="RefSeq" id="WP_343225498.1">
    <property type="nucleotide sequence ID" value="NZ_JAENIJ010000108.1"/>
</dbReference>
<name>A0A934SAE8_9BACT</name>
<proteinExistence type="predicted"/>
<dbReference type="InterPro" id="IPR011050">
    <property type="entry name" value="Pectin_lyase_fold/virulence"/>
</dbReference>
<accession>A0A934SAE8</accession>
<dbReference type="Proteomes" id="UP000603141">
    <property type="component" value="Unassembled WGS sequence"/>
</dbReference>
<feature type="non-terminal residue" evidence="1">
    <location>
        <position position="1"/>
    </location>
</feature>
<feature type="non-terminal residue" evidence="1">
    <location>
        <position position="546"/>
    </location>
</feature>
<dbReference type="EMBL" id="JAENIJ010000108">
    <property type="protein sequence ID" value="MBK1884788.1"/>
    <property type="molecule type" value="Genomic_DNA"/>
</dbReference>
<evidence type="ECO:0000313" key="2">
    <source>
        <dbReference type="Proteomes" id="UP000603141"/>
    </source>
</evidence>
<dbReference type="AlphaFoldDB" id="A0A934SAE8"/>